<name>A0ABZ2BYH4_9RHOB</name>
<feature type="domain" description="NADP-dependent oxidoreductase" evidence="1">
    <location>
        <begin position="27"/>
        <end position="317"/>
    </location>
</feature>
<dbReference type="Pfam" id="PF00248">
    <property type="entry name" value="Aldo_ket_red"/>
    <property type="match status" value="1"/>
</dbReference>
<reference evidence="3" key="1">
    <citation type="submission" date="2024-01" db="EMBL/GenBank/DDBJ databases">
        <title>Roseobacter fucihabitans sp. nov., isolated from the brown alga Fucus spiralis.</title>
        <authorList>
            <person name="Hahnke S."/>
            <person name="Berger M."/>
            <person name="Schlingloff A."/>
            <person name="Athale I."/>
            <person name="Neumann-Schaal M."/>
            <person name="Adenaya A."/>
            <person name="Poehlein A."/>
            <person name="Daniel R."/>
            <person name="Pertersen J."/>
            <person name="Brinkhoff T."/>
        </authorList>
    </citation>
    <scope>NUCLEOTIDE SEQUENCE [LARGE SCALE GENOMIC DNA]</scope>
    <source>
        <strain evidence="3">B14</strain>
    </source>
</reference>
<dbReference type="CDD" id="cd19101">
    <property type="entry name" value="AKR_unchar"/>
    <property type="match status" value="1"/>
</dbReference>
<dbReference type="EC" id="1.-.-.-" evidence="2"/>
<organism evidence="2 3">
    <name type="scientific">Roseobacter fucihabitans</name>
    <dbReference type="NCBI Taxonomy" id="1537242"/>
    <lineage>
        <taxon>Bacteria</taxon>
        <taxon>Pseudomonadati</taxon>
        <taxon>Pseudomonadota</taxon>
        <taxon>Alphaproteobacteria</taxon>
        <taxon>Rhodobacterales</taxon>
        <taxon>Roseobacteraceae</taxon>
        <taxon>Roseobacter</taxon>
    </lineage>
</organism>
<dbReference type="GO" id="GO:0016491">
    <property type="term" value="F:oxidoreductase activity"/>
    <property type="evidence" value="ECO:0007669"/>
    <property type="project" value="UniProtKB-KW"/>
</dbReference>
<dbReference type="Gene3D" id="3.20.20.100">
    <property type="entry name" value="NADP-dependent oxidoreductase domain"/>
    <property type="match status" value="1"/>
</dbReference>
<keyword evidence="3" id="KW-1185">Reference proteome</keyword>
<dbReference type="PANTHER" id="PTHR43147">
    <property type="entry name" value="PROTEIN TAS"/>
    <property type="match status" value="1"/>
</dbReference>
<dbReference type="Gene3D" id="3.30.1330.40">
    <property type="entry name" value="RutC-like"/>
    <property type="match status" value="1"/>
</dbReference>
<dbReference type="InterPro" id="IPR023210">
    <property type="entry name" value="NADP_OxRdtase_dom"/>
</dbReference>
<dbReference type="CDD" id="cd06154">
    <property type="entry name" value="YjgF_YER057c_UK114_like_6"/>
    <property type="match status" value="1"/>
</dbReference>
<dbReference type="InterPro" id="IPR020471">
    <property type="entry name" value="AKR"/>
</dbReference>
<dbReference type="PRINTS" id="PR00069">
    <property type="entry name" value="ALDKETRDTASE"/>
</dbReference>
<evidence type="ECO:0000313" key="2">
    <source>
        <dbReference type="EMBL" id="WVX50856.1"/>
    </source>
</evidence>
<dbReference type="InterPro" id="IPR035959">
    <property type="entry name" value="RutC-like_sf"/>
</dbReference>
<dbReference type="EMBL" id="CP143423">
    <property type="protein sequence ID" value="WVX50856.1"/>
    <property type="molecule type" value="Genomic_DNA"/>
</dbReference>
<sequence>MNGDAKLAQPERYEIAPGLNIARALTGLWQVADIERKQGKLDPEAGADVLQRYVDAGFDTFDMADHYGSAEIITGALLRRTGTGSPKPLAFTKWCPPPGPMSAEIVRKGVQERLDRLGVERVDLLQFHWWSFQHPAWLDALHELTALREEGLIREIGVTNFDAAHLALALADGIALRTNQVSFSLVDRRAAGPLAELCATSPVRLLAYGTLCGGFLSERWLDAPEPDQITDWSKMKYKRFIDAAGGWKAFQTILSAASAIARKHGVSIANVATRWVLEQRAVAGVIIGARLGENIHTEDNAQLFAYELDREDHDRLEIAFAQTRPIPGDCGDEYRKPPFLTATGDLSDHLDQIPLSYESVPVPYRLGAERVLSGSKWEDIAGYCRAQRVGDRILVSGTTATAGSDRVVAPDDAGAQTTFILDKIAEALAAFGAGPKDVIRTRIYLVDEADTLHVSNAHGRVFGEIKPANTLVVVAKLVGGYRVEIEAEALVAPDAGSANGPMG</sequence>
<gene>
    <name evidence="2" type="primary">rutC_2</name>
    <name evidence="2" type="ORF">ROLI_039560</name>
</gene>
<dbReference type="InterPro" id="IPR036812">
    <property type="entry name" value="NAD(P)_OxRdtase_dom_sf"/>
</dbReference>
<evidence type="ECO:0000259" key="1">
    <source>
        <dbReference type="Pfam" id="PF00248"/>
    </source>
</evidence>
<dbReference type="Proteomes" id="UP001318682">
    <property type="component" value="Chromosome"/>
</dbReference>
<protein>
    <submittedName>
        <fullName evidence="2">Aminoacrylate peracid reductase RutC</fullName>
        <ecNumber evidence="2">1.-.-.-</ecNumber>
    </submittedName>
</protein>
<proteinExistence type="predicted"/>
<accession>A0ABZ2BYH4</accession>
<dbReference type="Pfam" id="PF01042">
    <property type="entry name" value="Ribonuc_L-PSP"/>
    <property type="match status" value="1"/>
</dbReference>
<dbReference type="SUPFAM" id="SSF51430">
    <property type="entry name" value="NAD(P)-linked oxidoreductase"/>
    <property type="match status" value="1"/>
</dbReference>
<keyword evidence="2" id="KW-0560">Oxidoreductase</keyword>
<dbReference type="SUPFAM" id="SSF55298">
    <property type="entry name" value="YjgF-like"/>
    <property type="match status" value="1"/>
</dbReference>
<dbReference type="PANTHER" id="PTHR43147:SF2">
    <property type="entry name" value="NADP-DEPENDENT OXIDOREDUCTASE DOMAIN-CONTAINING PROTEIN"/>
    <property type="match status" value="1"/>
</dbReference>
<evidence type="ECO:0000313" key="3">
    <source>
        <dbReference type="Proteomes" id="UP001318682"/>
    </source>
</evidence>
<dbReference type="InterPro" id="IPR006175">
    <property type="entry name" value="YjgF/YER057c/UK114"/>
</dbReference>